<proteinExistence type="predicted"/>
<organism evidence="2 3">
    <name type="scientific">Fusarium xylarioides</name>
    <dbReference type="NCBI Taxonomy" id="221167"/>
    <lineage>
        <taxon>Eukaryota</taxon>
        <taxon>Fungi</taxon>
        <taxon>Dikarya</taxon>
        <taxon>Ascomycota</taxon>
        <taxon>Pezizomycotina</taxon>
        <taxon>Sordariomycetes</taxon>
        <taxon>Hypocreomycetidae</taxon>
        <taxon>Hypocreales</taxon>
        <taxon>Nectriaceae</taxon>
        <taxon>Fusarium</taxon>
        <taxon>Fusarium fujikuroi species complex</taxon>
    </lineage>
</organism>
<dbReference type="AlphaFoldDB" id="A0A9P7I390"/>
<protein>
    <recommendedName>
        <fullName evidence="4">Apple domain-containing protein</fullName>
    </recommendedName>
</protein>
<feature type="region of interest" description="Disordered" evidence="1">
    <location>
        <begin position="321"/>
        <end position="345"/>
    </location>
</feature>
<feature type="compositionally biased region" description="Polar residues" evidence="1">
    <location>
        <begin position="465"/>
        <end position="474"/>
    </location>
</feature>
<dbReference type="Proteomes" id="UP000750502">
    <property type="component" value="Unassembled WGS sequence"/>
</dbReference>
<reference evidence="2" key="1">
    <citation type="journal article" date="2020" name="bioRxiv">
        <title>Historical genomics reveals the evolutionary mechanisms behind multiple outbreaks of the host-specific coffee wilt pathogen Fusarium xylarioides.</title>
        <authorList>
            <person name="Peck D."/>
            <person name="Nowell R.W."/>
            <person name="Flood J."/>
            <person name="Ryan M.J."/>
            <person name="Barraclough T.G."/>
        </authorList>
    </citation>
    <scope>NUCLEOTIDE SEQUENCE</scope>
    <source>
        <strain evidence="2">IMI 127659i</strain>
    </source>
</reference>
<keyword evidence="3" id="KW-1185">Reference proteome</keyword>
<feature type="compositionally biased region" description="Low complexity" evidence="1">
    <location>
        <begin position="475"/>
        <end position="510"/>
    </location>
</feature>
<reference evidence="2" key="2">
    <citation type="submission" date="2020-10" db="EMBL/GenBank/DDBJ databases">
        <authorList>
            <person name="Peck L.D."/>
            <person name="Nowell R.W."/>
            <person name="Flood J."/>
            <person name="Ryan M.J."/>
            <person name="Barraclough T.G."/>
        </authorList>
    </citation>
    <scope>NUCLEOTIDE SEQUENCE</scope>
    <source>
        <strain evidence="2">IMI 127659i</strain>
    </source>
</reference>
<evidence type="ECO:0008006" key="4">
    <source>
        <dbReference type="Google" id="ProtNLM"/>
    </source>
</evidence>
<gene>
    <name evidence="2" type="ORF">H9Q72_001217</name>
</gene>
<dbReference type="OrthoDB" id="3563678at2759"/>
<feature type="region of interest" description="Disordered" evidence="1">
    <location>
        <begin position="396"/>
        <end position="551"/>
    </location>
</feature>
<accession>A0A9P7I390</accession>
<sequence length="646" mass="65877">MTVLGTSGVLSMAGHGDMSLDTYCVTYLSTYLVPVANPGRSTGASSSQPTFAGNSSLPVTQIESQSVLTFDTSVITSDATKASSSGEVEPTEAQSGSEIESRGELTSGTTVIASGDATGVSSSAAIEPTQAQSGSETVSFDSTIGTLTDQITTSSGSTVSNDALTTSTGIIEPPGRSVIILISASDTRKRQNTDKGFVGDNNPSICTFAESFNFAEEQLFENGVPLFYNGEDYKELAAGSTPPEGAVTRLFTTAGRSLQVELPGERQCQNGKLVGIDTATSAIGTATSEGIGSESVTSVEGSTTTEITALSSDSIAASSSIAQTQSVRPVSQTTESEVSTAASSSAIESIPLDSTTSIAVSDVSTLSPASSLGFDESTTAEIIPTSAPSLVSTSVQVAESTSTSQASPETTESGTTSSKVALETTTEANTSGTETTVVNETTTEIDTTTEAATESETTTAETSVPSDETSTADVTSVESSTVAITSEESTSEASTTAEETTTLETTAAESTTEESTTEESTSEESTTQEPTTTAETTTDTPTTTTTTTTSAAATTTAALTCADLPNPYTDSNGNIYNLACNTDVDTAQRVDQITTDSFVDCMEACSGRSQCDGVEWESSNSQCTLINEIDGSGQSDGIDIAILQGS</sequence>
<evidence type="ECO:0000313" key="2">
    <source>
        <dbReference type="EMBL" id="KAG5772717.1"/>
    </source>
</evidence>
<name>A0A9P7I390_9HYPO</name>
<feature type="compositionally biased region" description="Acidic residues" evidence="1">
    <location>
        <begin position="511"/>
        <end position="522"/>
    </location>
</feature>
<comment type="caution">
    <text evidence="2">The sequence shown here is derived from an EMBL/GenBank/DDBJ whole genome shotgun (WGS) entry which is preliminary data.</text>
</comment>
<evidence type="ECO:0000256" key="1">
    <source>
        <dbReference type="SAM" id="MobiDB-lite"/>
    </source>
</evidence>
<feature type="compositionally biased region" description="Low complexity" evidence="1">
    <location>
        <begin position="523"/>
        <end position="551"/>
    </location>
</feature>
<dbReference type="EMBL" id="JADFTT010000020">
    <property type="protein sequence ID" value="KAG5772717.1"/>
    <property type="molecule type" value="Genomic_DNA"/>
</dbReference>
<feature type="region of interest" description="Disordered" evidence="1">
    <location>
        <begin position="78"/>
        <end position="107"/>
    </location>
</feature>
<feature type="compositionally biased region" description="Polar residues" evidence="1">
    <location>
        <begin position="396"/>
        <end position="406"/>
    </location>
</feature>
<evidence type="ECO:0000313" key="3">
    <source>
        <dbReference type="Proteomes" id="UP000750502"/>
    </source>
</evidence>
<feature type="compositionally biased region" description="Low complexity" evidence="1">
    <location>
        <begin position="407"/>
        <end position="464"/>
    </location>
</feature>